<evidence type="ECO:0000313" key="2">
    <source>
        <dbReference type="Proteomes" id="UP000234331"/>
    </source>
</evidence>
<organism evidence="1 2">
    <name type="scientific">Frankia canadensis</name>
    <dbReference type="NCBI Taxonomy" id="1836972"/>
    <lineage>
        <taxon>Bacteria</taxon>
        <taxon>Bacillati</taxon>
        <taxon>Actinomycetota</taxon>
        <taxon>Actinomycetes</taxon>
        <taxon>Frankiales</taxon>
        <taxon>Frankiaceae</taxon>
        <taxon>Frankia</taxon>
    </lineage>
</organism>
<sequence length="67" mass="6868">MRHATSAIPVVGGGVWAKRRTHLASVALLVWGGASGRLGRELRLALGAVRVGAARLAGRVVTGPCAR</sequence>
<accession>A0A2I2L145</accession>
<dbReference type="AlphaFoldDB" id="A0A2I2L145"/>
<proteinExistence type="predicted"/>
<dbReference type="EMBL" id="FZMO01000544">
    <property type="protein sequence ID" value="SNQ51625.1"/>
    <property type="molecule type" value="Genomic_DNA"/>
</dbReference>
<reference evidence="1 2" key="1">
    <citation type="submission" date="2017-06" db="EMBL/GenBank/DDBJ databases">
        <authorList>
            <person name="Kim H.J."/>
            <person name="Triplett B.A."/>
        </authorList>
    </citation>
    <scope>NUCLEOTIDE SEQUENCE [LARGE SCALE GENOMIC DNA]</scope>
    <source>
        <strain evidence="1">FRACA_ARgP5</strain>
    </source>
</reference>
<protein>
    <submittedName>
        <fullName evidence="1">Uncharacterized protein</fullName>
    </submittedName>
</protein>
<name>A0A2I2L145_9ACTN</name>
<keyword evidence="2" id="KW-1185">Reference proteome</keyword>
<evidence type="ECO:0000313" key="1">
    <source>
        <dbReference type="EMBL" id="SNQ51625.1"/>
    </source>
</evidence>
<dbReference type="Proteomes" id="UP000234331">
    <property type="component" value="Unassembled WGS sequence"/>
</dbReference>
<gene>
    <name evidence="1" type="ORF">FRACA_770008</name>
</gene>